<feature type="coiled-coil region" evidence="1">
    <location>
        <begin position="27"/>
        <end position="109"/>
    </location>
</feature>
<evidence type="ECO:0000256" key="1">
    <source>
        <dbReference type="SAM" id="Coils"/>
    </source>
</evidence>
<evidence type="ECO:0000313" key="2">
    <source>
        <dbReference type="EMBL" id="MBK1825775.1"/>
    </source>
</evidence>
<proteinExistence type="predicted"/>
<keyword evidence="1" id="KW-0175">Coiled coil</keyword>
<comment type="caution">
    <text evidence="2">The sequence shown here is derived from an EMBL/GenBank/DDBJ whole genome shotgun (WGS) entry which is preliminary data.</text>
</comment>
<dbReference type="EMBL" id="JAENII010000001">
    <property type="protein sequence ID" value="MBK1825775.1"/>
    <property type="molecule type" value="Genomic_DNA"/>
</dbReference>
<dbReference type="InterPro" id="IPR038077">
    <property type="entry name" value="Troponin_sf"/>
</dbReference>
<dbReference type="SUPFAM" id="SSF90250">
    <property type="entry name" value="Troponin coil-coiled subunits"/>
    <property type="match status" value="1"/>
</dbReference>
<reference evidence="2" key="1">
    <citation type="submission" date="2021-01" db="EMBL/GenBank/DDBJ databases">
        <title>Modified the classification status of verrucomicrobia.</title>
        <authorList>
            <person name="Feng X."/>
        </authorList>
    </citation>
    <scope>NUCLEOTIDE SEQUENCE</scope>
    <source>
        <strain evidence="2">KCTC 22201</strain>
    </source>
</reference>
<sequence>MALLIGALLVFANRMQRGVEEASPQDVAVMRQQLFEMQQELERLSLEKQRRTLRDAVESPSDSDLVTRGEAKETVVELEERLEQLEAEAVDLRAEAAVAENEANFLTGRYTESRNKQQRRARVINDAMLIATIKEWVEDPTYGGFAILSVDRPENVQMGTVLAIRRNGGVLGTLKVGEVSIDGAIANPVSSFAEVKPEPGDELILNEVVRLAD</sequence>
<organism evidence="2 3">
    <name type="scientific">Haloferula rosea</name>
    <dbReference type="NCBI Taxonomy" id="490093"/>
    <lineage>
        <taxon>Bacteria</taxon>
        <taxon>Pseudomonadati</taxon>
        <taxon>Verrucomicrobiota</taxon>
        <taxon>Verrucomicrobiia</taxon>
        <taxon>Verrucomicrobiales</taxon>
        <taxon>Verrucomicrobiaceae</taxon>
        <taxon>Haloferula</taxon>
    </lineage>
</organism>
<dbReference type="Gene3D" id="1.20.5.350">
    <property type="match status" value="1"/>
</dbReference>
<evidence type="ECO:0000313" key="3">
    <source>
        <dbReference type="Proteomes" id="UP000658278"/>
    </source>
</evidence>
<keyword evidence="3" id="KW-1185">Reference proteome</keyword>
<protein>
    <submittedName>
        <fullName evidence="2">Uncharacterized protein</fullName>
    </submittedName>
</protein>
<accession>A0A934R8C5</accession>
<name>A0A934R8C5_9BACT</name>
<dbReference type="AlphaFoldDB" id="A0A934R8C5"/>
<dbReference type="Proteomes" id="UP000658278">
    <property type="component" value="Unassembled WGS sequence"/>
</dbReference>
<gene>
    <name evidence="2" type="ORF">JIN81_01985</name>
</gene>